<dbReference type="InterPro" id="IPR058563">
    <property type="entry name" value="Trs120_TRAPPC9_N"/>
</dbReference>
<proteinExistence type="inferred from homology"/>
<reference evidence="9" key="2">
    <citation type="submission" date="2025-08" db="UniProtKB">
        <authorList>
            <consortium name="Ensembl"/>
        </authorList>
    </citation>
    <scope>IDENTIFICATION</scope>
</reference>
<reference evidence="9 10" key="1">
    <citation type="journal article" date="2019" name="Proc. Natl. Acad. Sci. U.S.A.">
        <title>Regulatory changes in pterin and carotenoid genes underlie balanced color polymorphisms in the wall lizard.</title>
        <authorList>
            <person name="Andrade P."/>
            <person name="Pinho C."/>
            <person name="Perez I de Lanuza G."/>
            <person name="Afonso S."/>
            <person name="Brejcha J."/>
            <person name="Rubin C.J."/>
            <person name="Wallerman O."/>
            <person name="Pereira P."/>
            <person name="Sabatino S.J."/>
            <person name="Bellati A."/>
            <person name="Pellitteri-Rosa D."/>
            <person name="Bosakova Z."/>
            <person name="Bunikis I."/>
            <person name="Carretero M.A."/>
            <person name="Feiner N."/>
            <person name="Marsik P."/>
            <person name="Pauperio F."/>
            <person name="Salvi D."/>
            <person name="Soler L."/>
            <person name="While G.M."/>
            <person name="Uller T."/>
            <person name="Font E."/>
            <person name="Andersson L."/>
            <person name="Carneiro M."/>
        </authorList>
    </citation>
    <scope>NUCLEOTIDE SEQUENCE</scope>
</reference>
<keyword evidence="3" id="KW-0333">Golgi apparatus</keyword>
<evidence type="ECO:0000256" key="3">
    <source>
        <dbReference type="ARBA" id="ARBA00023034"/>
    </source>
</evidence>
<evidence type="ECO:0000256" key="2">
    <source>
        <dbReference type="ARBA" id="ARBA00008459"/>
    </source>
</evidence>
<protein>
    <submittedName>
        <fullName evidence="9">Trafficking protein particle complex subunit 9</fullName>
    </submittedName>
</protein>
<reference evidence="9" key="3">
    <citation type="submission" date="2025-09" db="UniProtKB">
        <authorList>
            <consortium name="Ensembl"/>
        </authorList>
    </citation>
    <scope>IDENTIFICATION</scope>
</reference>
<evidence type="ECO:0000256" key="1">
    <source>
        <dbReference type="ARBA" id="ARBA00004555"/>
    </source>
</evidence>
<dbReference type="GO" id="GO:0005802">
    <property type="term" value="C:trans-Golgi network"/>
    <property type="evidence" value="ECO:0007669"/>
    <property type="project" value="TreeGrafter"/>
</dbReference>
<dbReference type="Pfam" id="PF26251">
    <property type="entry name" value="TPR_TRAPPC9-Trs120"/>
    <property type="match status" value="1"/>
</dbReference>
<feature type="domain" description="Trs120/TRAPPC9 fourth Ig-like" evidence="8">
    <location>
        <begin position="763"/>
        <end position="874"/>
    </location>
</feature>
<keyword evidence="10" id="KW-1185">Reference proteome</keyword>
<comment type="subcellular location">
    <subcellularLocation>
        <location evidence="1">Golgi apparatus</location>
    </subcellularLocation>
</comment>
<name>A0A670IFP2_PODMU</name>
<dbReference type="Proteomes" id="UP000472272">
    <property type="component" value="Chromosome 7"/>
</dbReference>
<accession>A0A670IFP2</accession>
<evidence type="ECO:0000256" key="4">
    <source>
        <dbReference type="SAM" id="MobiDB-lite"/>
    </source>
</evidence>
<evidence type="ECO:0000313" key="10">
    <source>
        <dbReference type="Proteomes" id="UP000472272"/>
    </source>
</evidence>
<dbReference type="InterPro" id="IPR013935">
    <property type="entry name" value="Trs120_TRAPPC9"/>
</dbReference>
<dbReference type="Pfam" id="PF26283">
    <property type="entry name" value="Ig_TRAPPC9-Trs120_4th"/>
    <property type="match status" value="1"/>
</dbReference>
<dbReference type="GeneTree" id="ENSGT00390000006486"/>
<gene>
    <name evidence="9" type="primary">TRAPPC9</name>
</gene>
<feature type="domain" description="Trs120/TRAPPC9 N-terminal" evidence="5">
    <location>
        <begin position="186"/>
        <end position="259"/>
    </location>
</feature>
<evidence type="ECO:0000259" key="8">
    <source>
        <dbReference type="Pfam" id="PF26283"/>
    </source>
</evidence>
<feature type="domain" description="Trs120/TRAPPC9 TPR region" evidence="6">
    <location>
        <begin position="353"/>
        <end position="499"/>
    </location>
</feature>
<evidence type="ECO:0000259" key="5">
    <source>
        <dbReference type="Pfam" id="PF08626"/>
    </source>
</evidence>
<evidence type="ECO:0000259" key="6">
    <source>
        <dbReference type="Pfam" id="PF26251"/>
    </source>
</evidence>
<evidence type="ECO:0000259" key="7">
    <source>
        <dbReference type="Pfam" id="PF26282"/>
    </source>
</evidence>
<evidence type="ECO:0000313" key="9">
    <source>
        <dbReference type="Ensembl" id="ENSPMRP00000010509.1"/>
    </source>
</evidence>
<dbReference type="PANTHER" id="PTHR21512:SF5">
    <property type="entry name" value="TRAFFICKING PROTEIN PARTICLE COMPLEX SUBUNIT 9"/>
    <property type="match status" value="1"/>
</dbReference>
<dbReference type="InterPro" id="IPR058564">
    <property type="entry name" value="TPR_TRAPPC9_Trs120"/>
</dbReference>
<feature type="region of interest" description="Disordered" evidence="4">
    <location>
        <begin position="276"/>
        <end position="296"/>
    </location>
</feature>
<feature type="domain" description="Trs120/TRAPPC9 third Ig-like" evidence="7">
    <location>
        <begin position="634"/>
        <end position="707"/>
    </location>
</feature>
<sequence length="883" mass="100200">MSVPDYMQCAEDHQTLLVVVQPVGIVPEESFFKIYKRISTVSQINVRDSQRILYIRYRHHYPPENNEWGDFQTHRKVVGLITITDCSSAKDWPQTFEKFHLQKEIYGSTLYDSRLFVFGLQGEIAEQPRTDVAFYPSYDECENVEKRIEDFIESLFIVLESKRLDRATDKSGDKIPLLCVPFEKKDFVGLDTDSRHYKKRCQGRMRKHVGDLCLQAGMLQDSLVHYHMAVELLRSVNDFLWLGAALEGLCSASVIYHYPGGTGGKVGARRAQGSSLPAEAGNRHRPGALTSNGINADTSTEIGRAKNCLSPEDIIDKYKEAISYYSKYKNAGVIELEACVKAVRVLAIQKRSMEASEFLQNAVYINLRQLSEEEKIQRYSILSELYERIGFHRKSAFFKRVAAMQCVAPSITEPGWRACYKLLLETLPGYSLSLDPKDFSKGTHRGWAAVQMRLLHELVYASRRMGNPALSVRHLSFLLQTMLDFLSDQGMIFLKNKIKLQIYFLWNLEDTLSQFPLKPGYIATFIVYIKVKLDFSCQENLLQDLNDDGISVSGLPLSSPFRQVIKPRVENKPINPPETTKVGDFSHVKTLEAILNFKYSGGPGHVDGYYRNLSLGLHVDVEPSVFFTRVSTLPATSTRQCHLLLDVFNSTEHELTVSAKNNEDLVLHAGECQRMAIQVDKFNFESYPDSPGERAQFTNPKQLEEERQQLHLCSLTIIYPSLKREGEASIEGVLNQLVLEHLQLAPLQWDVSVEGKLCDCDVVADCTVGDTVKLEVKLTNWSKRSVGPFSLTVIPYQDYQNGVHNYDLEDGITFVGSNTLYIDTVKPTENSVCIGALLFLYTGDFYLNIQFHEDNSSRELPLSWFCLPSVHIRAAQPVIQTKM</sequence>
<dbReference type="PANTHER" id="PTHR21512">
    <property type="entry name" value="TRAFFICKING PROTEIN PARTICLE COMPLEX SUBUNIT 9"/>
    <property type="match status" value="1"/>
</dbReference>
<dbReference type="Ensembl" id="ENSPMRT00000011211.1">
    <property type="protein sequence ID" value="ENSPMRP00000010509.1"/>
    <property type="gene ID" value="ENSPMRG00000006837.1"/>
</dbReference>
<dbReference type="InterPro" id="IPR058568">
    <property type="entry name" value="Ig_TRAPPC9_Trs120_4th"/>
</dbReference>
<organism evidence="9 10">
    <name type="scientific">Podarcis muralis</name>
    <name type="common">Wall lizard</name>
    <name type="synonym">Lacerta muralis</name>
    <dbReference type="NCBI Taxonomy" id="64176"/>
    <lineage>
        <taxon>Eukaryota</taxon>
        <taxon>Metazoa</taxon>
        <taxon>Chordata</taxon>
        <taxon>Craniata</taxon>
        <taxon>Vertebrata</taxon>
        <taxon>Euteleostomi</taxon>
        <taxon>Lepidosauria</taxon>
        <taxon>Squamata</taxon>
        <taxon>Bifurcata</taxon>
        <taxon>Unidentata</taxon>
        <taxon>Episquamata</taxon>
        <taxon>Laterata</taxon>
        <taxon>Lacertibaenia</taxon>
        <taxon>Lacertidae</taxon>
        <taxon>Podarcis</taxon>
    </lineage>
</organism>
<comment type="similarity">
    <text evidence="2">Belongs to the NIBP family.</text>
</comment>
<dbReference type="AlphaFoldDB" id="A0A670IFP2"/>
<dbReference type="Pfam" id="PF26282">
    <property type="entry name" value="Ig_TRAPPC9-Trs120_3rd"/>
    <property type="match status" value="1"/>
</dbReference>
<dbReference type="InterPro" id="IPR058567">
    <property type="entry name" value="Ig_TRAPPC9_Trs120_3rd"/>
</dbReference>
<dbReference type="Pfam" id="PF08626">
    <property type="entry name" value="TRAPPC9-Trs120"/>
    <property type="match status" value="1"/>
</dbReference>